<comment type="caution">
    <text evidence="1">The sequence shown here is derived from an EMBL/GenBank/DDBJ whole genome shotgun (WGS) entry which is preliminary data.</text>
</comment>
<dbReference type="SUPFAM" id="SSF52540">
    <property type="entry name" value="P-loop containing nucleoside triphosphate hydrolases"/>
    <property type="match status" value="1"/>
</dbReference>
<dbReference type="OrthoDB" id="7802556at2"/>
<accession>A0A2T7G6I7</accession>
<dbReference type="RefSeq" id="WP_108692110.1">
    <property type="nucleotide sequence ID" value="NZ_QCYH01000005.1"/>
</dbReference>
<keyword evidence="2" id="KW-1185">Reference proteome</keyword>
<name>A0A2T7G6I7_9RHOB</name>
<reference evidence="1 2" key="1">
    <citation type="submission" date="2018-04" db="EMBL/GenBank/DDBJ databases">
        <title>Pelagivirga bohaiensis gen. nov., sp. nov., a bacterium isolated from the Bohai Sea.</title>
        <authorList>
            <person name="Ji X."/>
        </authorList>
    </citation>
    <scope>NUCLEOTIDE SEQUENCE [LARGE SCALE GENOMIC DNA]</scope>
    <source>
        <strain evidence="1 2">BH-SD19</strain>
    </source>
</reference>
<evidence type="ECO:0000313" key="1">
    <source>
        <dbReference type="EMBL" id="PVA10028.1"/>
    </source>
</evidence>
<proteinExistence type="predicted"/>
<dbReference type="AlphaFoldDB" id="A0A2T7G6I7"/>
<gene>
    <name evidence="1" type="ORF">DC366_10235</name>
</gene>
<dbReference type="InterPro" id="IPR027417">
    <property type="entry name" value="P-loop_NTPase"/>
</dbReference>
<dbReference type="Gene3D" id="3.40.50.300">
    <property type="entry name" value="P-loop containing nucleotide triphosphate hydrolases"/>
    <property type="match status" value="1"/>
</dbReference>
<sequence>MPQFDYFVVLAEMRTGSNLLESNLNTFQSFQCHGEAFNPAFIGYPNSTEILGVTQAMREGDPARLIDTIKASSTGMGGFRLFHDHDARAIDIVLDDPRCAKIILTRNPAESYVSWKIAQETGQWKLTNIKRRRDAKATFDAEEFEQHITQLQAFQIDVLNRLQKSGQAAFYISYEDLNDLDVMNGLARYLGSDERLEALDSALKIQNPQPLSEKVSNFDEMAQALAGIDRFNLTRTPDFEPRRGPAVPSHVVAHTAPLLYMPIRSGPEAEVMAWMAALDGVAVEALHTKMNQKGLRQWMRQMKGHRSFTVLRHPAARAHAVFCQRILPRAPESLSEIRRVLRNFHKLPIPGGGPDETYDRRAHYLAFVAFLEFLRANLRGQTSVRVDATWASQSAILQGMAQFSLPDVVIREDEMQLQLGALAKQAGYLGAAPVAAAPPDQPYALEDIYDDDIEALIADIYQRDYVMFGWDRWR</sequence>
<dbReference type="EMBL" id="QCYH01000005">
    <property type="protein sequence ID" value="PVA10028.1"/>
    <property type="molecule type" value="Genomic_DNA"/>
</dbReference>
<dbReference type="Proteomes" id="UP000244446">
    <property type="component" value="Unassembled WGS sequence"/>
</dbReference>
<organism evidence="1 2">
    <name type="scientific">Pelagivirga sediminicola</name>
    <dbReference type="NCBI Taxonomy" id="2170575"/>
    <lineage>
        <taxon>Bacteria</taxon>
        <taxon>Pseudomonadati</taxon>
        <taxon>Pseudomonadota</taxon>
        <taxon>Alphaproteobacteria</taxon>
        <taxon>Rhodobacterales</taxon>
        <taxon>Paracoccaceae</taxon>
        <taxon>Pelagivirga</taxon>
    </lineage>
</organism>
<protein>
    <submittedName>
        <fullName evidence="1">Nodulation protein NodH</fullName>
    </submittedName>
</protein>
<evidence type="ECO:0000313" key="2">
    <source>
        <dbReference type="Proteomes" id="UP000244446"/>
    </source>
</evidence>